<feature type="domain" description="CMP/dCMP-type deaminase" evidence="6">
    <location>
        <begin position="8"/>
        <end position="130"/>
    </location>
</feature>
<dbReference type="GO" id="GO:0008270">
    <property type="term" value="F:zinc ion binding"/>
    <property type="evidence" value="ECO:0007669"/>
    <property type="project" value="InterPro"/>
</dbReference>
<dbReference type="EC" id="3.5.4.26" evidence="2"/>
<dbReference type="RefSeq" id="WP_150023707.1">
    <property type="nucleotide sequence ID" value="NZ_VWOJ01000003.1"/>
</dbReference>
<accession>A0A5M6ZFB5</accession>
<evidence type="ECO:0000256" key="5">
    <source>
        <dbReference type="ARBA" id="ARBA00022833"/>
    </source>
</evidence>
<keyword evidence="7" id="KW-0378">Hydrolase</keyword>
<keyword evidence="8" id="KW-1185">Reference proteome</keyword>
<dbReference type="UniPathway" id="UPA00275">
    <property type="reaction ID" value="UER00401"/>
</dbReference>
<dbReference type="Proteomes" id="UP000325122">
    <property type="component" value="Unassembled WGS sequence"/>
</dbReference>
<dbReference type="InterPro" id="IPR016193">
    <property type="entry name" value="Cytidine_deaminase-like"/>
</dbReference>
<proteinExistence type="predicted"/>
<evidence type="ECO:0000256" key="2">
    <source>
        <dbReference type="ARBA" id="ARBA00012766"/>
    </source>
</evidence>
<dbReference type="PANTHER" id="PTHR11079:SF162">
    <property type="entry name" value="RIBOFLAVIN BIOSYNTHESIS PROTEIN PYRD, CHLOROPLASTIC"/>
    <property type="match status" value="1"/>
</dbReference>
<sequence>MGARAVTPDDLRFMDAALALAYARLGRTAPNPSVGCVIVKDRRVIAAAATAPSGRPHAETQALDMAGEDARGARIYVTLEPCAHHGQTPPCAEALAAAGVGEVVIACRDPDARVSGRGIAILSHAGIAVLEGVRSAQAEALNAGFFTRLVTGRPLLVQDGRAGLFDADLELRPDESLDMALDRMGREGLTRVRIPAP</sequence>
<dbReference type="SUPFAM" id="SSF53927">
    <property type="entry name" value="Cytidine deaminase-like"/>
    <property type="match status" value="1"/>
</dbReference>
<reference evidence="7 8" key="1">
    <citation type="submission" date="2019-09" db="EMBL/GenBank/DDBJ databases">
        <authorList>
            <person name="Kevbrin V."/>
            <person name="Grouzdev D.S."/>
        </authorList>
    </citation>
    <scope>NUCLEOTIDE SEQUENCE [LARGE SCALE GENOMIC DNA]</scope>
    <source>
        <strain evidence="7 8">G-192</strain>
    </source>
</reference>
<dbReference type="GO" id="GO:0009231">
    <property type="term" value="P:riboflavin biosynthetic process"/>
    <property type="evidence" value="ECO:0007669"/>
    <property type="project" value="UniProtKB-UniPathway"/>
</dbReference>
<dbReference type="EMBL" id="VWOJ01000003">
    <property type="protein sequence ID" value="KAA5802457.1"/>
    <property type="molecule type" value="Genomic_DNA"/>
</dbReference>
<dbReference type="PROSITE" id="PS51747">
    <property type="entry name" value="CYT_DCMP_DEAMINASES_2"/>
    <property type="match status" value="1"/>
</dbReference>
<keyword evidence="3" id="KW-0686">Riboflavin biosynthesis</keyword>
<evidence type="ECO:0000256" key="3">
    <source>
        <dbReference type="ARBA" id="ARBA00022619"/>
    </source>
</evidence>
<evidence type="ECO:0000313" key="7">
    <source>
        <dbReference type="EMBL" id="KAA5802457.1"/>
    </source>
</evidence>
<dbReference type="CDD" id="cd01284">
    <property type="entry name" value="Riboflavin_deaminase-reductase"/>
    <property type="match status" value="1"/>
</dbReference>
<comment type="caution">
    <text evidence="7">The sequence shown here is derived from an EMBL/GenBank/DDBJ whole genome shotgun (WGS) entry which is preliminary data.</text>
</comment>
<evidence type="ECO:0000256" key="4">
    <source>
        <dbReference type="ARBA" id="ARBA00022723"/>
    </source>
</evidence>
<dbReference type="InterPro" id="IPR002125">
    <property type="entry name" value="CMP_dCMP_dom"/>
</dbReference>
<evidence type="ECO:0000256" key="1">
    <source>
        <dbReference type="ARBA" id="ARBA00004882"/>
    </source>
</evidence>
<dbReference type="PANTHER" id="PTHR11079">
    <property type="entry name" value="CYTOSINE DEAMINASE FAMILY MEMBER"/>
    <property type="match status" value="1"/>
</dbReference>
<dbReference type="InterPro" id="IPR016192">
    <property type="entry name" value="APOBEC/CMP_deaminase_Zn-bd"/>
</dbReference>
<evidence type="ECO:0000259" key="6">
    <source>
        <dbReference type="PROSITE" id="PS51747"/>
    </source>
</evidence>
<dbReference type="Gene3D" id="3.40.140.10">
    <property type="entry name" value="Cytidine Deaminase, domain 2"/>
    <property type="match status" value="1"/>
</dbReference>
<organism evidence="7 8">
    <name type="scientific">Alkalicaulis satelles</name>
    <dbReference type="NCBI Taxonomy" id="2609175"/>
    <lineage>
        <taxon>Bacteria</taxon>
        <taxon>Pseudomonadati</taxon>
        <taxon>Pseudomonadota</taxon>
        <taxon>Alphaproteobacteria</taxon>
        <taxon>Maricaulales</taxon>
        <taxon>Maricaulaceae</taxon>
        <taxon>Alkalicaulis</taxon>
    </lineage>
</organism>
<dbReference type="PROSITE" id="PS00903">
    <property type="entry name" value="CYT_DCMP_DEAMINASES_1"/>
    <property type="match status" value="1"/>
</dbReference>
<evidence type="ECO:0000313" key="8">
    <source>
        <dbReference type="Proteomes" id="UP000325122"/>
    </source>
</evidence>
<dbReference type="AlphaFoldDB" id="A0A5M6ZFB5"/>
<gene>
    <name evidence="7" type="primary">ribD</name>
    <name evidence="7" type="ORF">F1654_11375</name>
</gene>
<dbReference type="InterPro" id="IPR004794">
    <property type="entry name" value="Eubact_RibD"/>
</dbReference>
<keyword evidence="7" id="KW-0560">Oxidoreductase</keyword>
<name>A0A5M6ZFB5_9PROT</name>
<dbReference type="GO" id="GO:0008835">
    <property type="term" value="F:diaminohydroxyphosphoribosylaminopyrimidine deaminase activity"/>
    <property type="evidence" value="ECO:0007669"/>
    <property type="project" value="UniProtKB-EC"/>
</dbReference>
<keyword evidence="4" id="KW-0479">Metal-binding</keyword>
<dbReference type="NCBIfam" id="TIGR00326">
    <property type="entry name" value="eubact_ribD"/>
    <property type="match status" value="1"/>
</dbReference>
<dbReference type="GO" id="GO:0016491">
    <property type="term" value="F:oxidoreductase activity"/>
    <property type="evidence" value="ECO:0007669"/>
    <property type="project" value="UniProtKB-KW"/>
</dbReference>
<dbReference type="Pfam" id="PF00383">
    <property type="entry name" value="dCMP_cyt_deam_1"/>
    <property type="match status" value="1"/>
</dbReference>
<comment type="pathway">
    <text evidence="1">Cofactor biosynthesis; riboflavin biosynthesis; 5-amino-6-(D-ribitylamino)uracil from GTP: step 2/4.</text>
</comment>
<protein>
    <recommendedName>
        <fullName evidence="2">diaminohydroxyphosphoribosylaminopyrimidine deaminase</fullName>
        <ecNumber evidence="2">3.5.4.26</ecNumber>
    </recommendedName>
</protein>
<keyword evidence="5" id="KW-0862">Zinc</keyword>